<gene>
    <name evidence="2" type="ORF">PHET_11026</name>
    <name evidence="3" type="ORF">PHET_11027</name>
</gene>
<dbReference type="AlphaFoldDB" id="A0A8J4SIR4"/>
<proteinExistence type="predicted"/>
<protein>
    <submittedName>
        <fullName evidence="2">Uncharacterized protein</fullName>
    </submittedName>
</protein>
<evidence type="ECO:0000256" key="1">
    <source>
        <dbReference type="SAM" id="MobiDB-lite"/>
    </source>
</evidence>
<reference evidence="2" key="1">
    <citation type="submission" date="2019-05" db="EMBL/GenBank/DDBJ databases">
        <title>Annotation for the trematode Paragonimus heterotremus.</title>
        <authorList>
            <person name="Choi Y.-J."/>
        </authorList>
    </citation>
    <scope>NUCLEOTIDE SEQUENCE</scope>
    <source>
        <strain evidence="2">LC</strain>
    </source>
</reference>
<evidence type="ECO:0000313" key="3">
    <source>
        <dbReference type="EMBL" id="KAF5394591.1"/>
    </source>
</evidence>
<evidence type="ECO:0000313" key="2">
    <source>
        <dbReference type="EMBL" id="KAF5394590.1"/>
    </source>
</evidence>
<comment type="caution">
    <text evidence="2">The sequence shown here is derived from an EMBL/GenBank/DDBJ whole genome shotgun (WGS) entry which is preliminary data.</text>
</comment>
<organism evidence="2 4">
    <name type="scientific">Paragonimus heterotremus</name>
    <dbReference type="NCBI Taxonomy" id="100268"/>
    <lineage>
        <taxon>Eukaryota</taxon>
        <taxon>Metazoa</taxon>
        <taxon>Spiralia</taxon>
        <taxon>Lophotrochozoa</taxon>
        <taxon>Platyhelminthes</taxon>
        <taxon>Trematoda</taxon>
        <taxon>Digenea</taxon>
        <taxon>Plagiorchiida</taxon>
        <taxon>Troglotremata</taxon>
        <taxon>Troglotrematidae</taxon>
        <taxon>Paragonimus</taxon>
    </lineage>
</organism>
<feature type="region of interest" description="Disordered" evidence="1">
    <location>
        <begin position="21"/>
        <end position="58"/>
    </location>
</feature>
<accession>A0A8J4SIR4</accession>
<dbReference type="EMBL" id="LUCH01018104">
    <property type="protein sequence ID" value="KAF5394590.1"/>
    <property type="molecule type" value="Genomic_DNA"/>
</dbReference>
<keyword evidence="4" id="KW-1185">Reference proteome</keyword>
<dbReference type="OrthoDB" id="9994905at2759"/>
<evidence type="ECO:0000313" key="4">
    <source>
        <dbReference type="Proteomes" id="UP000748531"/>
    </source>
</evidence>
<dbReference type="Proteomes" id="UP000748531">
    <property type="component" value="Unassembled WGS sequence"/>
</dbReference>
<sequence>MRTCVTTTPIRHQLPPLLQPPMEQAHLGNGTAESSSVPAAFRSRPPGTPAFISRNGSDRSNTQIKLLARHAAPPSGCFNSVKRRQLERLQKRSDWFLSPPSGLRSSGLIHLDPGAVRGGK</sequence>
<dbReference type="EMBL" id="LUCH01018104">
    <property type="protein sequence ID" value="KAF5394591.1"/>
    <property type="molecule type" value="Genomic_DNA"/>
</dbReference>
<name>A0A8J4SIR4_9TREM</name>